<accession>A0A1Y2FSK2</accession>
<dbReference type="RefSeq" id="XP_040727177.1">
    <property type="nucleotide sequence ID" value="XM_040868812.1"/>
</dbReference>
<protein>
    <submittedName>
        <fullName evidence="2">Uncharacterized protein</fullName>
    </submittedName>
</protein>
<gene>
    <name evidence="2" type="ORF">BCR37DRAFT_377403</name>
</gene>
<name>A0A1Y2FSK2_PROLT</name>
<dbReference type="GeneID" id="63785411"/>
<keyword evidence="3" id="KW-1185">Reference proteome</keyword>
<feature type="compositionally biased region" description="Low complexity" evidence="1">
    <location>
        <begin position="67"/>
        <end position="91"/>
    </location>
</feature>
<dbReference type="OrthoDB" id="5408025at2759"/>
<feature type="compositionally biased region" description="Low complexity" evidence="1">
    <location>
        <begin position="139"/>
        <end position="149"/>
    </location>
</feature>
<sequence length="156" mass="17689">MDRAYQQHAWAMQPQMHPQDRIPVATAYTVIQSAQARYESARSFDVDDDLEFNPCLSPEEYSACFAESSLSTRSNRSESNSPPQQQSLPHSVIGMNPYAQQAQVVHQQHQGFANQAAASGRHRKRNPIQIVDPRNYAGQQQQQQASQQQGHANQWR</sequence>
<dbReference type="EMBL" id="MCFI01000004">
    <property type="protein sequence ID" value="ORY85695.1"/>
    <property type="molecule type" value="Genomic_DNA"/>
</dbReference>
<feature type="compositionally biased region" description="Low complexity" evidence="1">
    <location>
        <begin position="99"/>
        <end position="110"/>
    </location>
</feature>
<dbReference type="AlphaFoldDB" id="A0A1Y2FSK2"/>
<dbReference type="Pfam" id="PF14618">
    <property type="entry name" value="DUF4452"/>
    <property type="match status" value="1"/>
</dbReference>
<feature type="region of interest" description="Disordered" evidence="1">
    <location>
        <begin position="66"/>
        <end position="156"/>
    </location>
</feature>
<evidence type="ECO:0000256" key="1">
    <source>
        <dbReference type="SAM" id="MobiDB-lite"/>
    </source>
</evidence>
<reference evidence="2 3" key="1">
    <citation type="submission" date="2016-07" db="EMBL/GenBank/DDBJ databases">
        <title>Pervasive Adenine N6-methylation of Active Genes in Fungi.</title>
        <authorList>
            <consortium name="DOE Joint Genome Institute"/>
            <person name="Mondo S.J."/>
            <person name="Dannebaum R.O."/>
            <person name="Kuo R.C."/>
            <person name="Labutti K."/>
            <person name="Haridas S."/>
            <person name="Kuo A."/>
            <person name="Salamov A."/>
            <person name="Ahrendt S.R."/>
            <person name="Lipzen A."/>
            <person name="Sullivan W."/>
            <person name="Andreopoulos W.B."/>
            <person name="Clum A."/>
            <person name="Lindquist E."/>
            <person name="Daum C."/>
            <person name="Ramamoorthy G.K."/>
            <person name="Gryganskyi A."/>
            <person name="Culley D."/>
            <person name="Magnuson J.K."/>
            <person name="James T.Y."/>
            <person name="O'Malley M.A."/>
            <person name="Stajich J.E."/>
            <person name="Spatafora J.W."/>
            <person name="Visel A."/>
            <person name="Grigoriev I.V."/>
        </authorList>
    </citation>
    <scope>NUCLEOTIDE SEQUENCE [LARGE SCALE GENOMIC DNA]</scope>
    <source>
        <strain evidence="2 3">12-1054</strain>
    </source>
</reference>
<comment type="caution">
    <text evidence="2">The sequence shown here is derived from an EMBL/GenBank/DDBJ whole genome shotgun (WGS) entry which is preliminary data.</text>
</comment>
<dbReference type="Proteomes" id="UP000193685">
    <property type="component" value="Unassembled WGS sequence"/>
</dbReference>
<evidence type="ECO:0000313" key="3">
    <source>
        <dbReference type="Proteomes" id="UP000193685"/>
    </source>
</evidence>
<dbReference type="InterPro" id="IPR027915">
    <property type="entry name" value="DUF4452"/>
</dbReference>
<proteinExistence type="predicted"/>
<evidence type="ECO:0000313" key="2">
    <source>
        <dbReference type="EMBL" id="ORY85695.1"/>
    </source>
</evidence>
<organism evidence="2 3">
    <name type="scientific">Protomyces lactucae-debilis</name>
    <dbReference type="NCBI Taxonomy" id="2754530"/>
    <lineage>
        <taxon>Eukaryota</taxon>
        <taxon>Fungi</taxon>
        <taxon>Dikarya</taxon>
        <taxon>Ascomycota</taxon>
        <taxon>Taphrinomycotina</taxon>
        <taxon>Taphrinomycetes</taxon>
        <taxon>Taphrinales</taxon>
        <taxon>Protomycetaceae</taxon>
        <taxon>Protomyces</taxon>
    </lineage>
</organism>